<dbReference type="EMBL" id="JACHVA010000142">
    <property type="protein sequence ID" value="MBC2604302.1"/>
    <property type="molecule type" value="Genomic_DNA"/>
</dbReference>
<feature type="chain" id="PRO_5031127964" evidence="1">
    <location>
        <begin position="21"/>
        <end position="192"/>
    </location>
</feature>
<feature type="domain" description="ABC-type transport auxiliary lipoprotein component" evidence="2">
    <location>
        <begin position="48"/>
        <end position="99"/>
    </location>
</feature>
<organism evidence="3 4">
    <name type="scientific">Puniceicoccus vermicola</name>
    <dbReference type="NCBI Taxonomy" id="388746"/>
    <lineage>
        <taxon>Bacteria</taxon>
        <taxon>Pseudomonadati</taxon>
        <taxon>Verrucomicrobiota</taxon>
        <taxon>Opitutia</taxon>
        <taxon>Puniceicoccales</taxon>
        <taxon>Puniceicoccaceae</taxon>
        <taxon>Puniceicoccus</taxon>
    </lineage>
</organism>
<dbReference type="InterPro" id="IPR005586">
    <property type="entry name" value="ABC_trans_aux"/>
</dbReference>
<dbReference type="Proteomes" id="UP000525652">
    <property type="component" value="Unassembled WGS sequence"/>
</dbReference>
<sequence length="192" mass="21263">MIRSSLSLLAVLFLCSCANLQPVNDQAKPATLILPHEVSPDTEYAAPVFSISLPSYMNESTVWYADENGSLTSLPNFIWAESLSRALQREMALALSQKEPYPPNQRVEITFARFILLSDGSGLSICELIFSSTDTSEIFPISKVLVKNIWDPEAPASYLKGYQTLLQSTVSEILKVFPRPTSETSQHSQTSE</sequence>
<feature type="signal peptide" evidence="1">
    <location>
        <begin position="1"/>
        <end position="20"/>
    </location>
</feature>
<evidence type="ECO:0000313" key="3">
    <source>
        <dbReference type="EMBL" id="MBC2604302.1"/>
    </source>
</evidence>
<name>A0A7X1B2F7_9BACT</name>
<dbReference type="Pfam" id="PF03886">
    <property type="entry name" value="ABC_trans_aux"/>
    <property type="match status" value="1"/>
</dbReference>
<dbReference type="PROSITE" id="PS51257">
    <property type="entry name" value="PROKAR_LIPOPROTEIN"/>
    <property type="match status" value="1"/>
</dbReference>
<reference evidence="3 4" key="1">
    <citation type="submission" date="2020-07" db="EMBL/GenBank/DDBJ databases">
        <authorList>
            <person name="Feng X."/>
        </authorList>
    </citation>
    <scope>NUCLEOTIDE SEQUENCE [LARGE SCALE GENOMIC DNA]</scope>
    <source>
        <strain evidence="3 4">JCM14086</strain>
    </source>
</reference>
<protein>
    <submittedName>
        <fullName evidence="3">Membrane integrity-associated transporter subunit PqiC</fullName>
    </submittedName>
</protein>
<keyword evidence="4" id="KW-1185">Reference proteome</keyword>
<evidence type="ECO:0000256" key="1">
    <source>
        <dbReference type="SAM" id="SignalP"/>
    </source>
</evidence>
<dbReference type="RefSeq" id="WP_185694916.1">
    <property type="nucleotide sequence ID" value="NZ_JACHVA010000142.1"/>
</dbReference>
<proteinExistence type="predicted"/>
<keyword evidence="1" id="KW-0732">Signal</keyword>
<comment type="caution">
    <text evidence="3">The sequence shown here is derived from an EMBL/GenBank/DDBJ whole genome shotgun (WGS) entry which is preliminary data.</text>
</comment>
<evidence type="ECO:0000313" key="4">
    <source>
        <dbReference type="Proteomes" id="UP000525652"/>
    </source>
</evidence>
<accession>A0A7X1B2F7</accession>
<gene>
    <name evidence="3" type="ORF">H5P30_21185</name>
</gene>
<dbReference type="AlphaFoldDB" id="A0A7X1B2F7"/>
<dbReference type="SUPFAM" id="SSF159594">
    <property type="entry name" value="XCC0632-like"/>
    <property type="match status" value="1"/>
</dbReference>
<evidence type="ECO:0000259" key="2">
    <source>
        <dbReference type="Pfam" id="PF03886"/>
    </source>
</evidence>